<protein>
    <submittedName>
        <fullName evidence="3">Flagella basal body rod protein</fullName>
    </submittedName>
</protein>
<reference evidence="3 4" key="2">
    <citation type="submission" date="2009-03" db="EMBL/GenBank/DDBJ databases">
        <title>Draft genome sequence of Roseburia inulinivorans (DSM 16841).</title>
        <authorList>
            <person name="Sudarsanam P."/>
            <person name="Ley R."/>
            <person name="Guruge J."/>
            <person name="Turnbaugh P.J."/>
            <person name="Mahowald M."/>
            <person name="Liep D."/>
            <person name="Gordon J."/>
        </authorList>
    </citation>
    <scope>NUCLEOTIDE SEQUENCE [LARGE SCALE GENOMIC DNA]</scope>
    <source>
        <strain evidence="3 4">DSM 16841</strain>
    </source>
</reference>
<keyword evidence="3" id="KW-0966">Cell projection</keyword>
<evidence type="ECO:0000256" key="1">
    <source>
        <dbReference type="SAM" id="MobiDB-lite"/>
    </source>
</evidence>
<gene>
    <name evidence="3" type="ORF">ROSEINA2194_03008</name>
</gene>
<keyword evidence="3" id="KW-0969">Cilium</keyword>
<comment type="caution">
    <text evidence="3">The sequence shown here is derived from an EMBL/GenBank/DDBJ whole genome shotgun (WGS) entry which is preliminary data.</text>
</comment>
<feature type="domain" description="Flagellar basal body rod protein N-terminal" evidence="2">
    <location>
        <begin position="5"/>
        <end position="35"/>
    </location>
</feature>
<accession>C0FW81</accession>
<dbReference type="eggNOG" id="COG4786">
    <property type="taxonomic scope" value="Bacteria"/>
</dbReference>
<dbReference type="InterPro" id="IPR019776">
    <property type="entry name" value="Flagellar_basal_body_rod_CS"/>
</dbReference>
<feature type="region of interest" description="Disordered" evidence="1">
    <location>
        <begin position="32"/>
        <end position="51"/>
    </location>
</feature>
<dbReference type="AlphaFoldDB" id="C0FW81"/>
<dbReference type="PROSITE" id="PS00588">
    <property type="entry name" value="FLAGELLA_BB_ROD"/>
    <property type="match status" value="1"/>
</dbReference>
<keyword evidence="3" id="KW-0282">Flagellum</keyword>
<reference evidence="3 4" key="1">
    <citation type="submission" date="2009-02" db="EMBL/GenBank/DDBJ databases">
        <authorList>
            <person name="Fulton L."/>
            <person name="Clifton S."/>
            <person name="Fulton B."/>
            <person name="Xu J."/>
            <person name="Minx P."/>
            <person name="Pepin K.H."/>
            <person name="Johnson M."/>
            <person name="Bhonagiri V."/>
            <person name="Nash W.E."/>
            <person name="Mardis E.R."/>
            <person name="Wilson R.K."/>
        </authorList>
    </citation>
    <scope>NUCLEOTIDE SEQUENCE [LARGE SCALE GENOMIC DNA]</scope>
    <source>
        <strain evidence="3 4">DSM 16841</strain>
    </source>
</reference>
<dbReference type="Pfam" id="PF00460">
    <property type="entry name" value="Flg_bb_rod"/>
    <property type="match status" value="1"/>
</dbReference>
<name>C0FW81_9FIRM</name>
<sequence length="51" mass="6067">MIKGLYTAYTGMVNEQKRLDVLTNNLANADTNGYKKKGQHRRRLRMNWQLR</sequence>
<proteinExistence type="predicted"/>
<evidence type="ECO:0000313" key="3">
    <source>
        <dbReference type="EMBL" id="EEG93139.1"/>
    </source>
</evidence>
<dbReference type="EMBL" id="ACFY01000115">
    <property type="protein sequence ID" value="EEG93139.1"/>
    <property type="molecule type" value="Genomic_DNA"/>
</dbReference>
<feature type="compositionally biased region" description="Basic residues" evidence="1">
    <location>
        <begin position="34"/>
        <end position="45"/>
    </location>
</feature>
<organism evidence="3 4">
    <name type="scientific">Roseburia inulinivorans DSM 16841</name>
    <dbReference type="NCBI Taxonomy" id="622312"/>
    <lineage>
        <taxon>Bacteria</taxon>
        <taxon>Bacillati</taxon>
        <taxon>Bacillota</taxon>
        <taxon>Clostridia</taxon>
        <taxon>Lachnospirales</taxon>
        <taxon>Lachnospiraceae</taxon>
        <taxon>Roseburia</taxon>
    </lineage>
</organism>
<evidence type="ECO:0000313" key="4">
    <source>
        <dbReference type="Proteomes" id="UP000003561"/>
    </source>
</evidence>
<evidence type="ECO:0000259" key="2">
    <source>
        <dbReference type="Pfam" id="PF00460"/>
    </source>
</evidence>
<dbReference type="InterPro" id="IPR001444">
    <property type="entry name" value="Flag_bb_rod_N"/>
</dbReference>
<dbReference type="Proteomes" id="UP000003561">
    <property type="component" value="Unassembled WGS sequence"/>
</dbReference>